<dbReference type="Proteomes" id="UP000319767">
    <property type="component" value="Segment"/>
</dbReference>
<evidence type="ECO:0000313" key="4">
    <source>
        <dbReference type="EMBL" id="ARE67267.1"/>
    </source>
</evidence>
<gene>
    <name evidence="4" type="primary">SWPV2-047</name>
</gene>
<keyword evidence="3" id="KW-0472">Membrane</keyword>
<dbReference type="PANTHER" id="PTHR10858">
    <property type="entry name" value="DEOXYRIBONUCLEASE II"/>
    <property type="match status" value="1"/>
</dbReference>
<keyword evidence="3" id="KW-1133">Transmembrane helix</keyword>
<dbReference type="Pfam" id="PF03265">
    <property type="entry name" value="DNase_II"/>
    <property type="match status" value="1"/>
</dbReference>
<name>A0A1V0QG16_CNPV</name>
<keyword evidence="3" id="KW-0812">Transmembrane</keyword>
<evidence type="ECO:0000256" key="3">
    <source>
        <dbReference type="SAM" id="Phobius"/>
    </source>
</evidence>
<accession>A0A1V0QG16</accession>
<sequence>MKCNLHNIVKMIKKILLVSLLIGIVITGFLFSDFFSEVYTHRVKKSLTDYVTCVNEEGKMVDWYIVYKLPRSKRASTTGSSYVYIDNINTTWRLGINRVESQNSIFGRTLQPIYDSYKNNNKRNLGYVMYNDAVPESRNYSKLFGHTKGVIAWNLYGGFLLIHSVPKFPPFPMRGYSYPSTGTKYGQIAMCITLPYKFIVELDTIIPVNNPRAYNCSIPKVNDSNINNFNAICEKKIIRTYNNISTDIISEKGEEFLMFAKSNNYNGNMISEWIAPTLKSDLLSETWLHGEKLPTMCNKTYHVYNVAEVTVFTFDFINYEDHSKWLVSLNEADGWVCIGDINRSPTQRNRGGGYICSKNINMYNSLRDSVTIFESCNIGNCSSFVDDDDVLINSTCPVATNRNSVGFC</sequence>
<comment type="similarity">
    <text evidence="1">Belongs to the DNase II family.</text>
</comment>
<dbReference type="GO" id="GO:0004531">
    <property type="term" value="F:deoxyribonuclease II activity"/>
    <property type="evidence" value="ECO:0007669"/>
    <property type="project" value="InterPro"/>
</dbReference>
<keyword evidence="2" id="KW-0378">Hydrolase</keyword>
<evidence type="ECO:0000256" key="2">
    <source>
        <dbReference type="ARBA" id="ARBA00022801"/>
    </source>
</evidence>
<feature type="transmembrane region" description="Helical" evidence="3">
    <location>
        <begin position="15"/>
        <end position="35"/>
    </location>
</feature>
<dbReference type="InterPro" id="IPR004947">
    <property type="entry name" value="DNase_II"/>
</dbReference>
<organism evidence="4">
    <name type="scientific">Shearwaterpox virus</name>
    <dbReference type="NCBI Taxonomy" id="1974596"/>
    <lineage>
        <taxon>Viruses</taxon>
        <taxon>Varidnaviria</taxon>
        <taxon>Bamfordvirae</taxon>
        <taxon>Nucleocytoviricota</taxon>
        <taxon>Pokkesviricetes</taxon>
        <taxon>Chitovirales</taxon>
        <taxon>Poxviridae</taxon>
        <taxon>Chordopoxvirinae</taxon>
        <taxon>Avipoxvirus</taxon>
        <taxon>Avipoxvirus canarypox</taxon>
        <taxon>Canarypox virus</taxon>
    </lineage>
</organism>
<dbReference type="PANTHER" id="PTHR10858:SF2">
    <property type="entry name" value="DEOXYRIBONUCLEASE-2-BETA"/>
    <property type="match status" value="1"/>
</dbReference>
<evidence type="ECO:0000256" key="1">
    <source>
        <dbReference type="ARBA" id="ARBA00007527"/>
    </source>
</evidence>
<reference evidence="4" key="1">
    <citation type="journal article" date="2017" name="BMC Genomics">
        <title>Genomic characterization of two novel pathogenic avipoxviruses isolated from pacific shearwaters (Ardenna spp.).</title>
        <authorList>
            <person name="Sarker S."/>
            <person name="Das S."/>
            <person name="Lavers J.L."/>
            <person name="Hutton I."/>
            <person name="Helbig K."/>
            <person name="Imbery J."/>
            <person name="Upton C."/>
            <person name="Raidal S.R."/>
        </authorList>
    </citation>
    <scope>NUCLEOTIDE SEQUENCE [LARGE SCALE GENOMIC DNA]</scope>
    <source>
        <strain evidence="4">SWPV-2</strain>
    </source>
</reference>
<proteinExistence type="inferred from homology"/>
<protein>
    <submittedName>
        <fullName evidence="4">SWPV2-ORF047</fullName>
    </submittedName>
</protein>
<dbReference type="EMBL" id="KX857215">
    <property type="protein sequence ID" value="ARE67267.1"/>
    <property type="molecule type" value="Genomic_DNA"/>
</dbReference>